<dbReference type="Gene3D" id="3.40.30.10">
    <property type="entry name" value="Glutaredoxin"/>
    <property type="match status" value="1"/>
</dbReference>
<dbReference type="InterPro" id="IPR036249">
    <property type="entry name" value="Thioredoxin-like_sf"/>
</dbReference>
<reference evidence="2" key="1">
    <citation type="journal article" date="2010" name="Nat. Biotechnol.">
        <title>Draft genome sequence of the oilseed species Ricinus communis.</title>
        <authorList>
            <person name="Chan A.P."/>
            <person name="Crabtree J."/>
            <person name="Zhao Q."/>
            <person name="Lorenzi H."/>
            <person name="Orvis J."/>
            <person name="Puiu D."/>
            <person name="Melake-Berhan A."/>
            <person name="Jones K.M."/>
            <person name="Redman J."/>
            <person name="Chen G."/>
            <person name="Cahoon E.B."/>
            <person name="Gedil M."/>
            <person name="Stanke M."/>
            <person name="Haas B.J."/>
            <person name="Wortman J.R."/>
            <person name="Fraser-Liggett C.M."/>
            <person name="Ravel J."/>
            <person name="Rabinowicz P.D."/>
        </authorList>
    </citation>
    <scope>NUCLEOTIDE SEQUENCE [LARGE SCALE GENOMIC DNA]</scope>
    <source>
        <strain evidence="2">cv. Hale</strain>
    </source>
</reference>
<protein>
    <submittedName>
        <fullName evidence="1">Glutaredoxin, grx, putative</fullName>
    </submittedName>
</protein>
<dbReference type="eggNOG" id="KOG1752">
    <property type="taxonomic scope" value="Eukaryota"/>
</dbReference>
<dbReference type="InParanoid" id="B9S3V5"/>
<accession>B9S3V5</accession>
<dbReference type="Proteomes" id="UP000008311">
    <property type="component" value="Unassembled WGS sequence"/>
</dbReference>
<sequence>MEWALRGLGSNPSVPAVFIGGKYVGSAKGALSLNLDSSLKQMLIESRAIWVWY</sequence>
<organism evidence="1 2">
    <name type="scientific">Ricinus communis</name>
    <name type="common">Castor bean</name>
    <dbReference type="NCBI Taxonomy" id="3988"/>
    <lineage>
        <taxon>Eukaryota</taxon>
        <taxon>Viridiplantae</taxon>
        <taxon>Streptophyta</taxon>
        <taxon>Embryophyta</taxon>
        <taxon>Tracheophyta</taxon>
        <taxon>Spermatophyta</taxon>
        <taxon>Magnoliopsida</taxon>
        <taxon>eudicotyledons</taxon>
        <taxon>Gunneridae</taxon>
        <taxon>Pentapetalae</taxon>
        <taxon>rosids</taxon>
        <taxon>fabids</taxon>
        <taxon>Malpighiales</taxon>
        <taxon>Euphorbiaceae</taxon>
        <taxon>Acalyphoideae</taxon>
        <taxon>Acalypheae</taxon>
        <taxon>Ricinus</taxon>
    </lineage>
</organism>
<name>B9S3V5_RICCO</name>
<evidence type="ECO:0000313" key="1">
    <source>
        <dbReference type="EMBL" id="EEF41636.1"/>
    </source>
</evidence>
<dbReference type="PROSITE" id="PS51354">
    <property type="entry name" value="GLUTAREDOXIN_2"/>
    <property type="match status" value="1"/>
</dbReference>
<dbReference type="EMBL" id="EQ973863">
    <property type="protein sequence ID" value="EEF41636.1"/>
    <property type="molecule type" value="Genomic_DNA"/>
</dbReference>
<proteinExistence type="predicted"/>
<dbReference type="SUPFAM" id="SSF52833">
    <property type="entry name" value="Thioredoxin-like"/>
    <property type="match status" value="1"/>
</dbReference>
<keyword evidence="2" id="KW-1185">Reference proteome</keyword>
<evidence type="ECO:0000313" key="2">
    <source>
        <dbReference type="Proteomes" id="UP000008311"/>
    </source>
</evidence>
<dbReference type="STRING" id="3988.B9S3V5"/>
<dbReference type="AlphaFoldDB" id="B9S3V5"/>
<gene>
    <name evidence="1" type="ORF">RCOM_0555670</name>
</gene>